<dbReference type="AlphaFoldDB" id="A0A9D4V7T4"/>
<keyword evidence="2" id="KW-1185">Reference proteome</keyword>
<comment type="caution">
    <text evidence="1">The sequence shown here is derived from an EMBL/GenBank/DDBJ whole genome shotgun (WGS) entry which is preliminary data.</text>
</comment>
<sequence>MATGRKQRNYERLKLKQSLERFCSRSRRRKRRGTLLATPDGANSMGVRYGAILATHGSWTRAGLQIYEGCDPLQSTCKVS</sequence>
<name>A0A9D4V7T4_ADICA</name>
<dbReference type="EMBL" id="JABFUD020000004">
    <property type="protein sequence ID" value="KAI5080733.1"/>
    <property type="molecule type" value="Genomic_DNA"/>
</dbReference>
<protein>
    <submittedName>
        <fullName evidence="1">Uncharacterized protein</fullName>
    </submittedName>
</protein>
<reference evidence="1" key="1">
    <citation type="submission" date="2021-01" db="EMBL/GenBank/DDBJ databases">
        <title>Adiantum capillus-veneris genome.</title>
        <authorList>
            <person name="Fang Y."/>
            <person name="Liao Q."/>
        </authorList>
    </citation>
    <scope>NUCLEOTIDE SEQUENCE</scope>
    <source>
        <strain evidence="1">H3</strain>
        <tissue evidence="1">Leaf</tissue>
    </source>
</reference>
<evidence type="ECO:0000313" key="1">
    <source>
        <dbReference type="EMBL" id="KAI5080733.1"/>
    </source>
</evidence>
<evidence type="ECO:0000313" key="2">
    <source>
        <dbReference type="Proteomes" id="UP000886520"/>
    </source>
</evidence>
<proteinExistence type="predicted"/>
<gene>
    <name evidence="1" type="ORF">GOP47_0003916</name>
</gene>
<dbReference type="Proteomes" id="UP000886520">
    <property type="component" value="Chromosome 4"/>
</dbReference>
<accession>A0A9D4V7T4</accession>
<organism evidence="1 2">
    <name type="scientific">Adiantum capillus-veneris</name>
    <name type="common">Maidenhair fern</name>
    <dbReference type="NCBI Taxonomy" id="13818"/>
    <lineage>
        <taxon>Eukaryota</taxon>
        <taxon>Viridiplantae</taxon>
        <taxon>Streptophyta</taxon>
        <taxon>Embryophyta</taxon>
        <taxon>Tracheophyta</taxon>
        <taxon>Polypodiopsida</taxon>
        <taxon>Polypodiidae</taxon>
        <taxon>Polypodiales</taxon>
        <taxon>Pteridineae</taxon>
        <taxon>Pteridaceae</taxon>
        <taxon>Vittarioideae</taxon>
        <taxon>Adiantum</taxon>
    </lineage>
</organism>